<protein>
    <submittedName>
        <fullName evidence="2">MBL fold metallo-hydrolase</fullName>
    </submittedName>
</protein>
<dbReference type="Proteomes" id="UP000460549">
    <property type="component" value="Unassembled WGS sequence"/>
</dbReference>
<dbReference type="GO" id="GO:0016787">
    <property type="term" value="F:hydrolase activity"/>
    <property type="evidence" value="ECO:0007669"/>
    <property type="project" value="UniProtKB-KW"/>
</dbReference>
<dbReference type="EMBL" id="VUNN01000018">
    <property type="protein sequence ID" value="MSU06853.1"/>
    <property type="molecule type" value="Genomic_DNA"/>
</dbReference>
<dbReference type="PANTHER" id="PTHR42663">
    <property type="entry name" value="HYDROLASE C777.06C-RELATED-RELATED"/>
    <property type="match status" value="1"/>
</dbReference>
<dbReference type="InterPro" id="IPR001279">
    <property type="entry name" value="Metallo-B-lactamas"/>
</dbReference>
<dbReference type="SMART" id="SM00849">
    <property type="entry name" value="Lactamase_B"/>
    <property type="match status" value="1"/>
</dbReference>
<dbReference type="Pfam" id="PF12706">
    <property type="entry name" value="Lactamase_B_2"/>
    <property type="match status" value="1"/>
</dbReference>
<organism evidence="2 3">
    <name type="scientific">Bullifex porci</name>
    <dbReference type="NCBI Taxonomy" id="2606638"/>
    <lineage>
        <taxon>Bacteria</taxon>
        <taxon>Pseudomonadati</taxon>
        <taxon>Spirochaetota</taxon>
        <taxon>Spirochaetia</taxon>
        <taxon>Spirochaetales</taxon>
        <taxon>Spirochaetaceae</taxon>
        <taxon>Bullifex</taxon>
    </lineage>
</organism>
<proteinExistence type="predicted"/>
<dbReference type="Gene3D" id="3.60.15.10">
    <property type="entry name" value="Ribonuclease Z/Hydroxyacylglutathione hydrolase-like"/>
    <property type="match status" value="1"/>
</dbReference>
<reference evidence="2 3" key="1">
    <citation type="submission" date="2019-08" db="EMBL/GenBank/DDBJ databases">
        <title>In-depth cultivation of the pig gut microbiome towards novel bacterial diversity and tailored functional studies.</title>
        <authorList>
            <person name="Wylensek D."/>
            <person name="Hitch T.C.A."/>
            <person name="Clavel T."/>
        </authorList>
    </citation>
    <scope>NUCLEOTIDE SEQUENCE [LARGE SCALE GENOMIC DNA]</scope>
    <source>
        <strain evidence="2 3">NM-380-WT-3C1</strain>
    </source>
</reference>
<evidence type="ECO:0000313" key="2">
    <source>
        <dbReference type="EMBL" id="MSU06853.1"/>
    </source>
</evidence>
<dbReference type="PANTHER" id="PTHR42663:SF6">
    <property type="entry name" value="HYDROLASE C777.06C-RELATED"/>
    <property type="match status" value="1"/>
</dbReference>
<comment type="caution">
    <text evidence="2">The sequence shown here is derived from an EMBL/GenBank/DDBJ whole genome shotgun (WGS) entry which is preliminary data.</text>
</comment>
<dbReference type="CDD" id="cd16279">
    <property type="entry name" value="metallo-hydrolase-like_MBL-fold"/>
    <property type="match status" value="1"/>
</dbReference>
<evidence type="ECO:0000313" key="3">
    <source>
        <dbReference type="Proteomes" id="UP000460549"/>
    </source>
</evidence>
<keyword evidence="3" id="KW-1185">Reference proteome</keyword>
<dbReference type="RefSeq" id="WP_154426060.1">
    <property type="nucleotide sequence ID" value="NZ_VUNN01000018.1"/>
</dbReference>
<dbReference type="AlphaFoldDB" id="A0A7X2PDI0"/>
<keyword evidence="2" id="KW-0378">Hydrolase</keyword>
<feature type="domain" description="Metallo-beta-lactamase" evidence="1">
    <location>
        <begin position="34"/>
        <end position="226"/>
    </location>
</feature>
<accession>A0A7X2PDI0</accession>
<gene>
    <name evidence="2" type="ORF">FYJ80_08730</name>
</gene>
<name>A0A7X2PDI0_9SPIO</name>
<dbReference type="InterPro" id="IPR036866">
    <property type="entry name" value="RibonucZ/Hydroxyglut_hydro"/>
</dbReference>
<dbReference type="SUPFAM" id="SSF56281">
    <property type="entry name" value="Metallo-hydrolase/oxidoreductase"/>
    <property type="match status" value="1"/>
</dbReference>
<sequence length="254" mass="28957">MKITFLGSGTSHGVPVIGCHCPVCESSDERDKRYRSSIMLEKDNKRLVIDTGYEFRLQMLRARVDSIDGVLYTHSHADHLSGIDDLRVFTQHKNLPIYGNEKTIDFIKEHYSYAFYNSIFPGVPHFEANVLAPYEKVNISGFEILPVTILHGRMMKNEILGYRIDDKFAYVTDVSYMPDKTIESLKGVETLVIGALRKKPHGAHYSFSEAYSVAKELGARDIYFTHINHETSYKEINSLYSDAKSAYDTLVLEI</sequence>
<evidence type="ECO:0000259" key="1">
    <source>
        <dbReference type="SMART" id="SM00849"/>
    </source>
</evidence>